<dbReference type="Gene3D" id="3.40.50.1580">
    <property type="entry name" value="Nucleoside phosphorylase domain"/>
    <property type="match status" value="1"/>
</dbReference>
<dbReference type="CDD" id="cd09009">
    <property type="entry name" value="PNP-EcPNPII_like"/>
    <property type="match status" value="1"/>
</dbReference>
<dbReference type="EC" id="2.4.2.1" evidence="3"/>
<dbReference type="RefSeq" id="XP_002111967.1">
    <property type="nucleotide sequence ID" value="XM_002111931.1"/>
</dbReference>
<evidence type="ECO:0000256" key="7">
    <source>
        <dbReference type="ARBA" id="ARBA00023929"/>
    </source>
</evidence>
<comment type="catalytic activity">
    <reaction evidence="8">
        <text>2'-deoxyinosine + phosphate = 2-deoxy-alpha-D-ribose 1-phosphate + hypoxanthine</text>
        <dbReference type="Rhea" id="RHEA:27750"/>
        <dbReference type="ChEBI" id="CHEBI:17368"/>
        <dbReference type="ChEBI" id="CHEBI:28997"/>
        <dbReference type="ChEBI" id="CHEBI:43474"/>
        <dbReference type="ChEBI" id="CHEBI:57259"/>
        <dbReference type="EC" id="2.4.2.1"/>
    </reaction>
</comment>
<keyword evidence="5" id="KW-0808">Transferase</keyword>
<comment type="pathway">
    <text evidence="1">Purine metabolism; purine nucleoside salvage.</text>
</comment>
<name>B3RV47_TRIAD</name>
<accession>B3RV47</accession>
<dbReference type="STRING" id="10228.B3RV47"/>
<protein>
    <recommendedName>
        <fullName evidence="3">purine-nucleoside phosphorylase</fullName>
        <ecNumber evidence="3">2.4.2.1</ecNumber>
    </recommendedName>
    <alternativeName>
        <fullName evidence="10">Inosine-guanosine phosphorylase</fullName>
    </alternativeName>
</protein>
<evidence type="ECO:0000256" key="3">
    <source>
        <dbReference type="ARBA" id="ARBA00011886"/>
    </source>
</evidence>
<dbReference type="GO" id="GO:0009116">
    <property type="term" value="P:nucleoside metabolic process"/>
    <property type="evidence" value="ECO:0007669"/>
    <property type="project" value="InterPro"/>
</dbReference>
<dbReference type="CTD" id="6753180"/>
<dbReference type="SUPFAM" id="SSF53167">
    <property type="entry name" value="Purine and uridine phosphorylases"/>
    <property type="match status" value="1"/>
</dbReference>
<dbReference type="EMBL" id="DS985244">
    <property type="protein sequence ID" value="EDV25934.1"/>
    <property type="molecule type" value="Genomic_DNA"/>
</dbReference>
<gene>
    <name evidence="12" type="ORF">TRIADDRAFT_55524</name>
</gene>
<evidence type="ECO:0000256" key="9">
    <source>
        <dbReference type="ARBA" id="ARBA00023970"/>
    </source>
</evidence>
<dbReference type="eggNOG" id="KOG3984">
    <property type="taxonomic scope" value="Eukaryota"/>
</dbReference>
<dbReference type="Pfam" id="PF01048">
    <property type="entry name" value="PNP_UDP_1"/>
    <property type="match status" value="1"/>
</dbReference>
<reference evidence="12 13" key="1">
    <citation type="journal article" date="2008" name="Nature">
        <title>The Trichoplax genome and the nature of placozoans.</title>
        <authorList>
            <person name="Srivastava M."/>
            <person name="Begovic E."/>
            <person name="Chapman J."/>
            <person name="Putnam N.H."/>
            <person name="Hellsten U."/>
            <person name="Kawashima T."/>
            <person name="Kuo A."/>
            <person name="Mitros T."/>
            <person name="Salamov A."/>
            <person name="Carpenter M.L."/>
            <person name="Signorovitch A.Y."/>
            <person name="Moreno M.A."/>
            <person name="Kamm K."/>
            <person name="Grimwood J."/>
            <person name="Schmutz J."/>
            <person name="Shapiro H."/>
            <person name="Grigoriev I.V."/>
            <person name="Buss L.W."/>
            <person name="Schierwater B."/>
            <person name="Dellaporta S.L."/>
            <person name="Rokhsar D.S."/>
        </authorList>
    </citation>
    <scope>NUCLEOTIDE SEQUENCE [LARGE SCALE GENOMIC DNA]</scope>
    <source>
        <strain evidence="12 13">Grell-BS-1999</strain>
    </source>
</reference>
<dbReference type="InParanoid" id="B3RV47"/>
<evidence type="ECO:0000313" key="12">
    <source>
        <dbReference type="EMBL" id="EDV25934.1"/>
    </source>
</evidence>
<evidence type="ECO:0000256" key="2">
    <source>
        <dbReference type="ARBA" id="ARBA00006751"/>
    </source>
</evidence>
<evidence type="ECO:0000256" key="6">
    <source>
        <dbReference type="ARBA" id="ARBA00023918"/>
    </source>
</evidence>
<dbReference type="InterPro" id="IPR000845">
    <property type="entry name" value="Nucleoside_phosphorylase_d"/>
</dbReference>
<dbReference type="GeneID" id="6753180"/>
<dbReference type="GO" id="GO:0005737">
    <property type="term" value="C:cytoplasm"/>
    <property type="evidence" value="ECO:0000318"/>
    <property type="project" value="GO_Central"/>
</dbReference>
<evidence type="ECO:0000259" key="11">
    <source>
        <dbReference type="Pfam" id="PF01048"/>
    </source>
</evidence>
<evidence type="ECO:0000256" key="8">
    <source>
        <dbReference type="ARBA" id="ARBA00023950"/>
    </source>
</evidence>
<evidence type="ECO:0000256" key="10">
    <source>
        <dbReference type="ARBA" id="ARBA00031036"/>
    </source>
</evidence>
<keyword evidence="4" id="KW-0328">Glycosyltransferase</keyword>
<feature type="domain" description="Nucleoside phosphorylase" evidence="11">
    <location>
        <begin position="30"/>
        <end position="255"/>
    </location>
</feature>
<evidence type="ECO:0000256" key="1">
    <source>
        <dbReference type="ARBA" id="ARBA00005058"/>
    </source>
</evidence>
<keyword evidence="13" id="KW-1185">Reference proteome</keyword>
<dbReference type="AlphaFoldDB" id="B3RV47"/>
<dbReference type="UniPathway" id="UPA00606"/>
<dbReference type="InterPro" id="IPR035994">
    <property type="entry name" value="Nucleoside_phosphorylase_sf"/>
</dbReference>
<sequence>MSGTNSLRPKDNDVNTIANYLRKKTRLSPKIGLVCGKGLDAVANIIQKKQVISCSSLPCFPSPNYKATSDHDLIFGLVSGKPVICIQGQYHMYEGFSIETVILPIKIMFALGVEILLTIGVSRSLNPDFDIGDIVLVKDHINLPSLCGTDSACYGTTKQTRQLNGTPIVKSNAYDVRLRSVVESSARTCGIGELIRQGTLMFVSGPSLESNAELRFIRTLGMDMLAMDTVPEVTMGMHCNMRICALLIITYKDVGSEIGGDVSMEHQMLETARVRITDLQSLVCNVIGTITVES</sequence>
<proteinExistence type="inferred from homology"/>
<dbReference type="OMA" id="MRICALL"/>
<dbReference type="PANTHER" id="PTHR11904:SF9">
    <property type="entry name" value="PURINE NUCLEOSIDE PHOSPHORYLASE-RELATED"/>
    <property type="match status" value="1"/>
</dbReference>
<evidence type="ECO:0000313" key="13">
    <source>
        <dbReference type="Proteomes" id="UP000009022"/>
    </source>
</evidence>
<dbReference type="GO" id="GO:0004731">
    <property type="term" value="F:purine-nucleoside phosphorylase activity"/>
    <property type="evidence" value="ECO:0000318"/>
    <property type="project" value="GO_Central"/>
</dbReference>
<dbReference type="PhylomeDB" id="B3RV47"/>
<dbReference type="OrthoDB" id="10261782at2759"/>
<organism evidence="12 13">
    <name type="scientific">Trichoplax adhaerens</name>
    <name type="common">Trichoplax reptans</name>
    <dbReference type="NCBI Taxonomy" id="10228"/>
    <lineage>
        <taxon>Eukaryota</taxon>
        <taxon>Metazoa</taxon>
        <taxon>Placozoa</taxon>
        <taxon>Uniplacotomia</taxon>
        <taxon>Trichoplacea</taxon>
        <taxon>Trichoplacidae</taxon>
        <taxon>Trichoplax</taxon>
    </lineage>
</organism>
<evidence type="ECO:0000256" key="5">
    <source>
        <dbReference type="ARBA" id="ARBA00022679"/>
    </source>
</evidence>
<comment type="catalytic activity">
    <reaction evidence="6">
        <text>inosine + phosphate = alpha-D-ribose 1-phosphate + hypoxanthine</text>
        <dbReference type="Rhea" id="RHEA:27646"/>
        <dbReference type="ChEBI" id="CHEBI:17368"/>
        <dbReference type="ChEBI" id="CHEBI:17596"/>
        <dbReference type="ChEBI" id="CHEBI:43474"/>
        <dbReference type="ChEBI" id="CHEBI:57720"/>
        <dbReference type="EC" id="2.4.2.1"/>
    </reaction>
</comment>
<comment type="catalytic activity">
    <reaction evidence="9">
        <text>guanosine + phosphate = alpha-D-ribose 1-phosphate + guanine</text>
        <dbReference type="Rhea" id="RHEA:13233"/>
        <dbReference type="ChEBI" id="CHEBI:16235"/>
        <dbReference type="ChEBI" id="CHEBI:16750"/>
        <dbReference type="ChEBI" id="CHEBI:43474"/>
        <dbReference type="ChEBI" id="CHEBI:57720"/>
        <dbReference type="EC" id="2.4.2.1"/>
    </reaction>
</comment>
<dbReference type="PANTHER" id="PTHR11904">
    <property type="entry name" value="METHYLTHIOADENOSINE/PURINE NUCLEOSIDE PHOSPHORYLASE"/>
    <property type="match status" value="1"/>
</dbReference>
<evidence type="ECO:0000256" key="4">
    <source>
        <dbReference type="ARBA" id="ARBA00022676"/>
    </source>
</evidence>
<dbReference type="InterPro" id="IPR011268">
    <property type="entry name" value="Purine_phosphorylase"/>
</dbReference>
<dbReference type="Proteomes" id="UP000009022">
    <property type="component" value="Unassembled WGS sequence"/>
</dbReference>
<dbReference type="KEGG" id="tad:TRIADDRAFT_55524"/>
<comment type="similarity">
    <text evidence="2">Belongs to the PNP/MTAP phosphorylase family.</text>
</comment>
<dbReference type="HOGENOM" id="CLU_054456_1_2_1"/>
<comment type="catalytic activity">
    <reaction evidence="7">
        <text>2'-deoxyguanosine + phosphate = 2-deoxy-alpha-D-ribose 1-phosphate + guanine</text>
        <dbReference type="Rhea" id="RHEA:27738"/>
        <dbReference type="ChEBI" id="CHEBI:16235"/>
        <dbReference type="ChEBI" id="CHEBI:17172"/>
        <dbReference type="ChEBI" id="CHEBI:43474"/>
        <dbReference type="ChEBI" id="CHEBI:57259"/>
        <dbReference type="EC" id="2.4.2.1"/>
    </reaction>
</comment>